<feature type="transmembrane region" description="Helical" evidence="8">
    <location>
        <begin position="80"/>
        <end position="99"/>
    </location>
</feature>
<dbReference type="Proteomes" id="UP000008130">
    <property type="component" value="Chromosome"/>
</dbReference>
<keyword evidence="3 8" id="KW-0813">Transport</keyword>
<evidence type="ECO:0000313" key="11">
    <source>
        <dbReference type="Proteomes" id="UP000008130"/>
    </source>
</evidence>
<accession>F2J0C6</accession>
<dbReference type="OrthoDB" id="9800416at2"/>
<dbReference type="NCBIfam" id="TIGR00710">
    <property type="entry name" value="efflux_Bcr_CflA"/>
    <property type="match status" value="1"/>
</dbReference>
<dbReference type="GO" id="GO:1990961">
    <property type="term" value="P:xenobiotic detoxification by transmembrane export across the plasma membrane"/>
    <property type="evidence" value="ECO:0007669"/>
    <property type="project" value="InterPro"/>
</dbReference>
<feature type="transmembrane region" description="Helical" evidence="8">
    <location>
        <begin position="374"/>
        <end position="393"/>
    </location>
</feature>
<gene>
    <name evidence="10" type="ordered locus">SL003B_0222</name>
</gene>
<dbReference type="GO" id="GO:0005886">
    <property type="term" value="C:plasma membrane"/>
    <property type="evidence" value="ECO:0007669"/>
    <property type="project" value="UniProtKB-SubCell"/>
</dbReference>
<sequence length="405" mass="42054">MSAATAALMSERRTAILGAALVAIGPITMALYTPAMPALAAAFGTSASMVKLTLTAYFAGFALTQLVCGPLTDAYGRRPVTLIFMALYLVSTLLATFAPTIEWMIAARTLQGVGAAIGISVSRAIVRDQFTGQTAARIMNTIAMMLALGPALSPSVGGLTLELFGWREIFIFMTLYGVVLTLAVVVFMRETNAYIDPANIRIRRLVVNYAALLKDPRFLQPSLLIGFGIGTIYAIATVLPFVLIDRVGLSPSAFGFGMLAQSGSFIAGTVVTGRLLKRIEAGRLVPASLVGMTLAALAMIVSLTMLPPGFLSVMGPVALFAFSITFMLPAATVASLQGFPHMAGAASSLTGFLQFGSGILGSLCAAALGDPLLGMAVIGPGMPLLAVGAYLLLGPSARRHGLPAE</sequence>
<dbReference type="InterPro" id="IPR011701">
    <property type="entry name" value="MFS"/>
</dbReference>
<feature type="transmembrane region" description="Helical" evidence="8">
    <location>
        <begin position="348"/>
        <end position="368"/>
    </location>
</feature>
<evidence type="ECO:0000256" key="4">
    <source>
        <dbReference type="ARBA" id="ARBA00022475"/>
    </source>
</evidence>
<dbReference type="InterPro" id="IPR004812">
    <property type="entry name" value="Efflux_drug-R_Bcr/CmlA"/>
</dbReference>
<feature type="domain" description="Major facilitator superfamily (MFS) profile" evidence="9">
    <location>
        <begin position="1"/>
        <end position="398"/>
    </location>
</feature>
<keyword evidence="11" id="KW-1185">Reference proteome</keyword>
<dbReference type="Pfam" id="PF07690">
    <property type="entry name" value="MFS_1"/>
    <property type="match status" value="1"/>
</dbReference>
<reference evidence="10 11" key="1">
    <citation type="journal article" date="2011" name="J. Bacteriol.">
        <title>Complete genome sequence of Polymorphum gilvum SL003B-26A1T, a crude oil-degrading bacterium from oil-polluted saline soil.</title>
        <authorList>
            <person name="Li S.G."/>
            <person name="Tang Y.Q."/>
            <person name="Nie Y."/>
            <person name="Cai M."/>
            <person name="Wu X.L."/>
        </authorList>
    </citation>
    <scope>NUCLEOTIDE SEQUENCE [LARGE SCALE GENOMIC DNA]</scope>
    <source>
        <strain evidence="11">LMG 25793 / CGMCC 1.9160 / SL003B-26A1</strain>
    </source>
</reference>
<evidence type="ECO:0000256" key="2">
    <source>
        <dbReference type="ARBA" id="ARBA00006236"/>
    </source>
</evidence>
<dbReference type="InterPro" id="IPR036259">
    <property type="entry name" value="MFS_trans_sf"/>
</dbReference>
<evidence type="ECO:0000256" key="3">
    <source>
        <dbReference type="ARBA" id="ARBA00022448"/>
    </source>
</evidence>
<evidence type="ECO:0000313" key="10">
    <source>
        <dbReference type="EMBL" id="ADZ68660.1"/>
    </source>
</evidence>
<feature type="transmembrane region" description="Helical" evidence="8">
    <location>
        <begin position="317"/>
        <end position="336"/>
    </location>
</feature>
<comment type="similarity">
    <text evidence="2 8">Belongs to the major facilitator superfamily. Bcr/CmlA family.</text>
</comment>
<evidence type="ECO:0000256" key="5">
    <source>
        <dbReference type="ARBA" id="ARBA00022692"/>
    </source>
</evidence>
<feature type="transmembrane region" description="Helical" evidence="8">
    <location>
        <begin position="52"/>
        <end position="68"/>
    </location>
</feature>
<protein>
    <recommendedName>
        <fullName evidence="8">Bcr/CflA family efflux transporter</fullName>
    </recommendedName>
</protein>
<keyword evidence="7 8" id="KW-0472">Membrane</keyword>
<dbReference type="PANTHER" id="PTHR23502">
    <property type="entry name" value="MAJOR FACILITATOR SUPERFAMILY"/>
    <property type="match status" value="1"/>
</dbReference>
<evidence type="ECO:0000256" key="6">
    <source>
        <dbReference type="ARBA" id="ARBA00022989"/>
    </source>
</evidence>
<dbReference type="InterPro" id="IPR020846">
    <property type="entry name" value="MFS_dom"/>
</dbReference>
<evidence type="ECO:0000256" key="7">
    <source>
        <dbReference type="ARBA" id="ARBA00023136"/>
    </source>
</evidence>
<comment type="subcellular location">
    <subcellularLocation>
        <location evidence="8">Cell inner membrane</location>
        <topology evidence="8">Multi-pass membrane protein</topology>
    </subcellularLocation>
    <subcellularLocation>
        <location evidence="1">Cell membrane</location>
        <topology evidence="1">Multi-pass membrane protein</topology>
    </subcellularLocation>
</comment>
<feature type="transmembrane region" description="Helical" evidence="8">
    <location>
        <begin position="105"/>
        <end position="126"/>
    </location>
</feature>
<keyword evidence="8" id="KW-0997">Cell inner membrane</keyword>
<dbReference type="CDD" id="cd17320">
    <property type="entry name" value="MFS_MdfA_MDR_like"/>
    <property type="match status" value="1"/>
</dbReference>
<feature type="transmembrane region" description="Helical" evidence="8">
    <location>
        <begin position="223"/>
        <end position="243"/>
    </location>
</feature>
<comment type="caution">
    <text evidence="8">Lacks conserved residue(s) required for the propagation of feature annotation.</text>
</comment>
<evidence type="ECO:0000259" key="9">
    <source>
        <dbReference type="PROSITE" id="PS50850"/>
    </source>
</evidence>
<dbReference type="PROSITE" id="PS50850">
    <property type="entry name" value="MFS"/>
    <property type="match status" value="1"/>
</dbReference>
<dbReference type="KEGG" id="pgv:SL003B_0222"/>
<dbReference type="eggNOG" id="COG2814">
    <property type="taxonomic scope" value="Bacteria"/>
</dbReference>
<dbReference type="RefSeq" id="WP_013650985.1">
    <property type="nucleotide sequence ID" value="NC_015259.1"/>
</dbReference>
<feature type="transmembrane region" description="Helical" evidence="8">
    <location>
        <begin position="169"/>
        <end position="188"/>
    </location>
</feature>
<dbReference type="EMBL" id="CP002568">
    <property type="protein sequence ID" value="ADZ68660.1"/>
    <property type="molecule type" value="Genomic_DNA"/>
</dbReference>
<dbReference type="AlphaFoldDB" id="F2J0C6"/>
<evidence type="ECO:0000256" key="8">
    <source>
        <dbReference type="RuleBase" id="RU365088"/>
    </source>
</evidence>
<proteinExistence type="inferred from homology"/>
<dbReference type="Gene3D" id="1.20.1720.10">
    <property type="entry name" value="Multidrug resistance protein D"/>
    <property type="match status" value="1"/>
</dbReference>
<dbReference type="HOGENOM" id="CLU_001265_47_1_5"/>
<keyword evidence="4" id="KW-1003">Cell membrane</keyword>
<keyword evidence="5 8" id="KW-0812">Transmembrane</keyword>
<organism evidence="10 11">
    <name type="scientific">Polymorphum gilvum (strain LMG 25793 / CGMCC 1.9160 / SL003B-26A1)</name>
    <dbReference type="NCBI Taxonomy" id="991905"/>
    <lineage>
        <taxon>Bacteria</taxon>
        <taxon>Pseudomonadati</taxon>
        <taxon>Pseudomonadota</taxon>
        <taxon>Alphaproteobacteria</taxon>
        <taxon>Rhodobacterales</taxon>
        <taxon>Paracoccaceae</taxon>
        <taxon>Polymorphum</taxon>
    </lineage>
</organism>
<feature type="transmembrane region" description="Helical" evidence="8">
    <location>
        <begin position="284"/>
        <end position="305"/>
    </location>
</feature>
<feature type="transmembrane region" description="Helical" evidence="8">
    <location>
        <begin position="249"/>
        <end position="272"/>
    </location>
</feature>
<dbReference type="PANTHER" id="PTHR23502:SF132">
    <property type="entry name" value="POLYAMINE TRANSPORTER 2-RELATED"/>
    <property type="match status" value="1"/>
</dbReference>
<dbReference type="SUPFAM" id="SSF103473">
    <property type="entry name" value="MFS general substrate transporter"/>
    <property type="match status" value="1"/>
</dbReference>
<name>F2J0C6_POLGS</name>
<feature type="transmembrane region" description="Helical" evidence="8">
    <location>
        <begin position="138"/>
        <end position="157"/>
    </location>
</feature>
<dbReference type="STRING" id="991905.SL003B_0222"/>
<keyword evidence="6 8" id="KW-1133">Transmembrane helix</keyword>
<evidence type="ECO:0000256" key="1">
    <source>
        <dbReference type="ARBA" id="ARBA00004651"/>
    </source>
</evidence>
<dbReference type="GO" id="GO:0042910">
    <property type="term" value="F:xenobiotic transmembrane transporter activity"/>
    <property type="evidence" value="ECO:0007669"/>
    <property type="project" value="InterPro"/>
</dbReference>